<dbReference type="Proteomes" id="UP000283360">
    <property type="component" value="Unassembled WGS sequence"/>
</dbReference>
<dbReference type="AlphaFoldDB" id="A0A412QDE5"/>
<dbReference type="PROSITE" id="PS51257">
    <property type="entry name" value="PROKAR_LIPOPROTEIN"/>
    <property type="match status" value="1"/>
</dbReference>
<keyword evidence="3" id="KW-1185">Reference proteome</keyword>
<name>A0A412QDE5_9FIRM</name>
<protein>
    <recommendedName>
        <fullName evidence="4">DUF3887 domain-containing protein</fullName>
    </recommendedName>
</protein>
<dbReference type="RefSeq" id="WP_117835434.1">
    <property type="nucleotide sequence ID" value="NZ_QRXJ01000013.1"/>
</dbReference>
<evidence type="ECO:0000256" key="1">
    <source>
        <dbReference type="SAM" id="SignalP"/>
    </source>
</evidence>
<evidence type="ECO:0000313" key="3">
    <source>
        <dbReference type="Proteomes" id="UP000283360"/>
    </source>
</evidence>
<sequence>MTKKATNKTCFILLFLFILLTGCSTKKASESAVSPEAEAVLNAMFTAPNDDLYSLDSSTVIGENNTADSENASVNSEKILENWNKLVGKYFETGRLEYFVSTYGQTYLSEAAYNNTKITVKDISLDSKTDDSETVLVTFKINKEEMVEKIYFSYDQDGLIKDVYPINFK</sequence>
<evidence type="ECO:0000313" key="2">
    <source>
        <dbReference type="EMBL" id="RGT88976.1"/>
    </source>
</evidence>
<reference evidence="2 3" key="1">
    <citation type="submission" date="2018-08" db="EMBL/GenBank/DDBJ databases">
        <title>A genome reference for cultivated species of the human gut microbiota.</title>
        <authorList>
            <person name="Zou Y."/>
            <person name="Xue W."/>
            <person name="Luo G."/>
        </authorList>
    </citation>
    <scope>NUCLEOTIDE SEQUENCE [LARGE SCALE GENOMIC DNA]</scope>
    <source>
        <strain evidence="2 3">AF18-12LB</strain>
    </source>
</reference>
<keyword evidence="1" id="KW-0732">Signal</keyword>
<gene>
    <name evidence="2" type="ORF">DWX03_10305</name>
</gene>
<feature type="signal peptide" evidence="1">
    <location>
        <begin position="1"/>
        <end position="28"/>
    </location>
</feature>
<comment type="caution">
    <text evidence="2">The sequence shown here is derived from an EMBL/GenBank/DDBJ whole genome shotgun (WGS) entry which is preliminary data.</text>
</comment>
<accession>A0A412QDE5</accession>
<evidence type="ECO:0008006" key="4">
    <source>
        <dbReference type="Google" id="ProtNLM"/>
    </source>
</evidence>
<feature type="chain" id="PRO_5019569974" description="DUF3887 domain-containing protein" evidence="1">
    <location>
        <begin position="29"/>
        <end position="169"/>
    </location>
</feature>
<proteinExistence type="predicted"/>
<dbReference type="EMBL" id="QRXJ01000013">
    <property type="protein sequence ID" value="RGT88976.1"/>
    <property type="molecule type" value="Genomic_DNA"/>
</dbReference>
<organism evidence="2 3">
    <name type="scientific">Coprococcus comes</name>
    <dbReference type="NCBI Taxonomy" id="410072"/>
    <lineage>
        <taxon>Bacteria</taxon>
        <taxon>Bacillati</taxon>
        <taxon>Bacillota</taxon>
        <taxon>Clostridia</taxon>
        <taxon>Lachnospirales</taxon>
        <taxon>Lachnospiraceae</taxon>
        <taxon>Coprococcus</taxon>
    </lineage>
</organism>